<dbReference type="PANTHER" id="PTHR19879">
    <property type="entry name" value="TRANSCRIPTION INITIATION FACTOR TFIID"/>
    <property type="match status" value="1"/>
</dbReference>
<evidence type="ECO:0000256" key="3">
    <source>
        <dbReference type="PROSITE-ProRule" id="PRU00221"/>
    </source>
</evidence>
<dbReference type="PROSITE" id="PS00108">
    <property type="entry name" value="PROTEIN_KINASE_ST"/>
    <property type="match status" value="1"/>
</dbReference>
<keyword evidence="6" id="KW-0808">Transferase</keyword>
<evidence type="ECO:0000313" key="7">
    <source>
        <dbReference type="Proteomes" id="UP000317178"/>
    </source>
</evidence>
<dbReference type="InterPro" id="IPR019775">
    <property type="entry name" value="WD40_repeat_CS"/>
</dbReference>
<feature type="repeat" description="WD" evidence="3">
    <location>
        <begin position="1095"/>
        <end position="1136"/>
    </location>
</feature>
<feature type="repeat" description="WD" evidence="3">
    <location>
        <begin position="620"/>
        <end position="654"/>
    </location>
</feature>
<keyword evidence="1 3" id="KW-0853">WD repeat</keyword>
<evidence type="ECO:0000256" key="4">
    <source>
        <dbReference type="SAM" id="Phobius"/>
    </source>
</evidence>
<dbReference type="InterPro" id="IPR015943">
    <property type="entry name" value="WD40/YVTN_repeat-like_dom_sf"/>
</dbReference>
<keyword evidence="4" id="KW-0812">Transmembrane</keyword>
<evidence type="ECO:0000313" key="6">
    <source>
        <dbReference type="EMBL" id="QDU80146.1"/>
    </source>
</evidence>
<feature type="domain" description="Protein kinase" evidence="5">
    <location>
        <begin position="107"/>
        <end position="450"/>
    </location>
</feature>
<evidence type="ECO:0000256" key="1">
    <source>
        <dbReference type="ARBA" id="ARBA00022574"/>
    </source>
</evidence>
<dbReference type="InterPro" id="IPR008271">
    <property type="entry name" value="Ser/Thr_kinase_AS"/>
</dbReference>
<feature type="repeat" description="WD" evidence="3">
    <location>
        <begin position="578"/>
        <end position="619"/>
    </location>
</feature>
<dbReference type="KEGG" id="plon:Pla110_18690"/>
<sequence length="1180" mass="132166">MDCPPIDILERLEKGNIPEPQQGQLLLHLSTCENCLAKLNPDEESISNETAGEDEILSALKIQKYTEEEHCQKLISHFNNQIDNDGFQSDPPVNAPSPIEGQVINDYRLLRRIAQGGMGVIYEAEQISLERRVAVKLLSNLGIVSDQQLQRFKNESLAAARLDHSNIVPIMSVGVTSNGNHYLVMKLITGSNLAHFIGSLATIQTDSTDQTPTAERRFAFSPGSSASFSLGPPYNAVSSQAPTKSLHEPTDEKVSIVPQVDQSAQDNNNIQKVFGSDRVHDPQFFKGVAERFIQVAEGLQYAHDRGVVHRDIKPSNLLIDQTGKIWISDFGIAKFESREDLTMTGAVIGTPRYMSPEQASGTKGLVDHRTDIYSLGVTLYELLTLKPIFEVARLDQLYLKIAEEEPIAPRVYNPAMPVDLETILCKSMNKEITERYHSVSDMADDLKRFLKDEPILAKRAGLWDRSLKWPRRHKLFITTFLSVSLVSIIALVVLITMMAVHNHRQLELLKLAERSQLELKKSLYFSKIKEAGTALEAGDTRQVTQILGNLRPQQEEPDFRGEEWHYLWNQVHNSRKLISESDTPVYVLCFSPNGRTYATSGLDAIIRIYDASTSQLIQEFATGQIEVNGLDFSPQGDKLASVGDDGTVRVWEIDWKHNQASEKLIIEAHERIAFRVLFSHDGNQIITAGNDPNVKLWDAKTGASQGHLTGHVDSKVSIALSPAENILASVGFDQRVIIWDLNSQEPLLELPYLKKDKVGRPTSLVFSPDGTQFAVASTNKRIQLRNSDSGELIEEFLHSDEVHGVVFASDGKSLISRDFSGMISVWPLGQKNGQDNRSWKAHEGRIYHLATSPLNDQLLSVGEDGLVLAWNYQKQFQRNYLQKQNCDFDAVEFITLPEGERLVTLEKNVIELWDPATCQLIRSLHKSEVHLQTLTVSRDSSIIVAGGREGDLVLYDVVHDRSVRGWNIRDGFDTEQIRISSNNELIAATSFPIETGGALYVHNLRTSQTYTRDIPVECNSVSFSNDGKQLFFSGSFNTLVVWDVETRKVLHDIRGHSHPILYIESNLHNNLVATSGKDRLIKLWNSDTWTSPVVLAGHNNGVLCSEFSPVSSRLVSGGDDGQVKIWSIEPGHEQELYSIDHGRIRPKSISFSKDGRYLACLLKNPDSDLTKIQIINWREK</sequence>
<dbReference type="Gene3D" id="2.130.10.10">
    <property type="entry name" value="YVTN repeat-like/Quinoprotein amine dehydrogenase"/>
    <property type="match status" value="4"/>
</dbReference>
<name>A0A518CLN6_9PLAN</name>
<dbReference type="PROSITE" id="PS00678">
    <property type="entry name" value="WD_REPEATS_1"/>
    <property type="match status" value="3"/>
</dbReference>
<dbReference type="InterPro" id="IPR001680">
    <property type="entry name" value="WD40_rpt"/>
</dbReference>
<dbReference type="EC" id="2.7.11.1" evidence="6"/>
<dbReference type="SMART" id="SM00220">
    <property type="entry name" value="S_TKc"/>
    <property type="match status" value="1"/>
</dbReference>
<reference evidence="6 7" key="1">
    <citation type="submission" date="2019-02" db="EMBL/GenBank/DDBJ databases">
        <title>Deep-cultivation of Planctomycetes and their phenomic and genomic characterization uncovers novel biology.</title>
        <authorList>
            <person name="Wiegand S."/>
            <person name="Jogler M."/>
            <person name="Boedeker C."/>
            <person name="Pinto D."/>
            <person name="Vollmers J."/>
            <person name="Rivas-Marin E."/>
            <person name="Kohn T."/>
            <person name="Peeters S.H."/>
            <person name="Heuer A."/>
            <person name="Rast P."/>
            <person name="Oberbeckmann S."/>
            <person name="Bunk B."/>
            <person name="Jeske O."/>
            <person name="Meyerdierks A."/>
            <person name="Storesund J.E."/>
            <person name="Kallscheuer N."/>
            <person name="Luecker S."/>
            <person name="Lage O.M."/>
            <person name="Pohl T."/>
            <person name="Merkel B.J."/>
            <person name="Hornburger P."/>
            <person name="Mueller R.-W."/>
            <person name="Bruemmer F."/>
            <person name="Labrenz M."/>
            <person name="Spormann A.M."/>
            <person name="Op den Camp H."/>
            <person name="Overmann J."/>
            <person name="Amann R."/>
            <person name="Jetten M.S.M."/>
            <person name="Mascher T."/>
            <person name="Medema M.H."/>
            <person name="Devos D.P."/>
            <person name="Kaster A.-K."/>
            <person name="Ovreas L."/>
            <person name="Rohde M."/>
            <person name="Galperin M.Y."/>
            <person name="Jogler C."/>
        </authorList>
    </citation>
    <scope>NUCLEOTIDE SEQUENCE [LARGE SCALE GENOMIC DNA]</scope>
    <source>
        <strain evidence="6 7">Pla110</strain>
    </source>
</reference>
<evidence type="ECO:0000259" key="5">
    <source>
        <dbReference type="PROSITE" id="PS50011"/>
    </source>
</evidence>
<dbReference type="SUPFAM" id="SSF50998">
    <property type="entry name" value="Quinoprotein alcohol dehydrogenase-like"/>
    <property type="match status" value="1"/>
</dbReference>
<feature type="repeat" description="WD" evidence="3">
    <location>
        <begin position="839"/>
        <end position="871"/>
    </location>
</feature>
<dbReference type="PROSITE" id="PS50011">
    <property type="entry name" value="PROTEIN_KINASE_DOM"/>
    <property type="match status" value="1"/>
</dbReference>
<evidence type="ECO:0000256" key="2">
    <source>
        <dbReference type="ARBA" id="ARBA00022737"/>
    </source>
</evidence>
<dbReference type="Gene3D" id="1.10.510.10">
    <property type="entry name" value="Transferase(Phosphotransferase) domain 1"/>
    <property type="match status" value="1"/>
</dbReference>
<gene>
    <name evidence="6" type="primary">pkn5</name>
    <name evidence="6" type="ORF">Pla110_18690</name>
</gene>
<feature type="repeat" description="WD" evidence="3">
    <location>
        <begin position="666"/>
        <end position="707"/>
    </location>
</feature>
<dbReference type="SMART" id="SM00320">
    <property type="entry name" value="WD40"/>
    <property type="match status" value="11"/>
</dbReference>
<dbReference type="CDD" id="cd00200">
    <property type="entry name" value="WD40"/>
    <property type="match status" value="2"/>
</dbReference>
<protein>
    <submittedName>
        <fullName evidence="6">Serine/threonine-protein kinase pkn5</fullName>
        <ecNumber evidence="6">2.7.11.1</ecNumber>
    </submittedName>
</protein>
<dbReference type="PANTHER" id="PTHR19879:SF9">
    <property type="entry name" value="TRANSCRIPTION INITIATION FACTOR TFIID SUBUNIT 5"/>
    <property type="match status" value="1"/>
</dbReference>
<dbReference type="InterPro" id="IPR020472">
    <property type="entry name" value="WD40_PAC1"/>
</dbReference>
<dbReference type="PRINTS" id="PR00320">
    <property type="entry name" value="GPROTEINBRPT"/>
</dbReference>
<dbReference type="Pfam" id="PF07714">
    <property type="entry name" value="PK_Tyr_Ser-Thr"/>
    <property type="match status" value="1"/>
</dbReference>
<dbReference type="GO" id="GO:0005524">
    <property type="term" value="F:ATP binding"/>
    <property type="evidence" value="ECO:0007669"/>
    <property type="project" value="InterPro"/>
</dbReference>
<dbReference type="CDD" id="cd14014">
    <property type="entry name" value="STKc_PknB_like"/>
    <property type="match status" value="1"/>
</dbReference>
<dbReference type="OrthoDB" id="500858at2"/>
<dbReference type="InterPro" id="IPR036322">
    <property type="entry name" value="WD40_repeat_dom_sf"/>
</dbReference>
<organism evidence="6 7">
    <name type="scientific">Polystyrenella longa</name>
    <dbReference type="NCBI Taxonomy" id="2528007"/>
    <lineage>
        <taxon>Bacteria</taxon>
        <taxon>Pseudomonadati</taxon>
        <taxon>Planctomycetota</taxon>
        <taxon>Planctomycetia</taxon>
        <taxon>Planctomycetales</taxon>
        <taxon>Planctomycetaceae</taxon>
        <taxon>Polystyrenella</taxon>
    </lineage>
</organism>
<keyword evidence="6" id="KW-0418">Kinase</keyword>
<dbReference type="SUPFAM" id="SSF50978">
    <property type="entry name" value="WD40 repeat-like"/>
    <property type="match status" value="1"/>
</dbReference>
<dbReference type="SUPFAM" id="SSF56112">
    <property type="entry name" value="Protein kinase-like (PK-like)"/>
    <property type="match status" value="1"/>
</dbReference>
<dbReference type="InterPro" id="IPR011047">
    <property type="entry name" value="Quinoprotein_ADH-like_sf"/>
</dbReference>
<keyword evidence="7" id="KW-1185">Reference proteome</keyword>
<dbReference type="AlphaFoldDB" id="A0A518CLN6"/>
<accession>A0A518CLN6</accession>
<dbReference type="PROSITE" id="PS50082">
    <property type="entry name" value="WD_REPEATS_2"/>
    <property type="match status" value="7"/>
</dbReference>
<dbReference type="EMBL" id="CP036281">
    <property type="protein sequence ID" value="QDU80146.1"/>
    <property type="molecule type" value="Genomic_DNA"/>
</dbReference>
<keyword evidence="4" id="KW-0472">Membrane</keyword>
<dbReference type="Pfam" id="PF00400">
    <property type="entry name" value="WD40"/>
    <property type="match status" value="7"/>
</dbReference>
<keyword evidence="2" id="KW-0677">Repeat</keyword>
<feature type="repeat" description="WD" evidence="3">
    <location>
        <begin position="1053"/>
        <end position="1085"/>
    </location>
</feature>
<dbReference type="Gene3D" id="3.30.200.20">
    <property type="entry name" value="Phosphorylase Kinase, domain 1"/>
    <property type="match status" value="1"/>
</dbReference>
<dbReference type="PROSITE" id="PS50294">
    <property type="entry name" value="WD_REPEATS_REGION"/>
    <property type="match status" value="5"/>
</dbReference>
<dbReference type="GO" id="GO:0004674">
    <property type="term" value="F:protein serine/threonine kinase activity"/>
    <property type="evidence" value="ECO:0007669"/>
    <property type="project" value="UniProtKB-EC"/>
</dbReference>
<dbReference type="Proteomes" id="UP000317178">
    <property type="component" value="Chromosome"/>
</dbReference>
<feature type="repeat" description="WD" evidence="3">
    <location>
        <begin position="708"/>
        <end position="749"/>
    </location>
</feature>
<proteinExistence type="predicted"/>
<keyword evidence="4" id="KW-1133">Transmembrane helix</keyword>
<feature type="transmembrane region" description="Helical" evidence="4">
    <location>
        <begin position="475"/>
        <end position="500"/>
    </location>
</feature>
<dbReference type="InterPro" id="IPR011009">
    <property type="entry name" value="Kinase-like_dom_sf"/>
</dbReference>
<dbReference type="InterPro" id="IPR001245">
    <property type="entry name" value="Ser-Thr/Tyr_kinase_cat_dom"/>
</dbReference>
<dbReference type="InterPro" id="IPR000719">
    <property type="entry name" value="Prot_kinase_dom"/>
</dbReference>